<keyword evidence="3" id="KW-0804">Transcription</keyword>
<name>A0A6F8ZDG7_9FIRM</name>
<dbReference type="GO" id="GO:0003677">
    <property type="term" value="F:DNA binding"/>
    <property type="evidence" value="ECO:0007669"/>
    <property type="project" value="UniProtKB-KW"/>
</dbReference>
<dbReference type="InterPro" id="IPR036390">
    <property type="entry name" value="WH_DNA-bd_sf"/>
</dbReference>
<dbReference type="GO" id="GO:0003700">
    <property type="term" value="F:DNA-binding transcription factor activity"/>
    <property type="evidence" value="ECO:0007669"/>
    <property type="project" value="InterPro"/>
</dbReference>
<keyword evidence="1" id="KW-0805">Transcription regulation</keyword>
<dbReference type="EMBL" id="LR778114">
    <property type="protein sequence ID" value="CAB1128056.1"/>
    <property type="molecule type" value="Genomic_DNA"/>
</dbReference>
<dbReference type="PANTHER" id="PTHR42756">
    <property type="entry name" value="TRANSCRIPTIONAL REGULATOR, MARR"/>
    <property type="match status" value="1"/>
</dbReference>
<accession>A0A6F8ZDG7</accession>
<dbReference type="Pfam" id="PF01047">
    <property type="entry name" value="MarR"/>
    <property type="match status" value="1"/>
</dbReference>
<proteinExistence type="predicted"/>
<evidence type="ECO:0000313" key="5">
    <source>
        <dbReference type="EMBL" id="CAB1128056.1"/>
    </source>
</evidence>
<organism evidence="5 6">
    <name type="scientific">Candidatus Hydrogenisulfobacillus filiaventi</name>
    <dbReference type="NCBI Taxonomy" id="2707344"/>
    <lineage>
        <taxon>Bacteria</taxon>
        <taxon>Bacillati</taxon>
        <taxon>Bacillota</taxon>
        <taxon>Clostridia</taxon>
        <taxon>Eubacteriales</taxon>
        <taxon>Clostridiales Family XVII. Incertae Sedis</taxon>
        <taxon>Candidatus Hydrogenisulfobacillus</taxon>
    </lineage>
</organism>
<keyword evidence="2" id="KW-0238">DNA-binding</keyword>
<dbReference type="InterPro" id="IPR000835">
    <property type="entry name" value="HTH_MarR-typ"/>
</dbReference>
<evidence type="ECO:0000256" key="1">
    <source>
        <dbReference type="ARBA" id="ARBA00023015"/>
    </source>
</evidence>
<dbReference type="SUPFAM" id="SSF46785">
    <property type="entry name" value="Winged helix' DNA-binding domain"/>
    <property type="match status" value="1"/>
</dbReference>
<keyword evidence="6" id="KW-1185">Reference proteome</keyword>
<dbReference type="PANTHER" id="PTHR42756:SF1">
    <property type="entry name" value="TRANSCRIPTIONAL REPRESSOR OF EMRAB OPERON"/>
    <property type="match status" value="1"/>
</dbReference>
<dbReference type="Proteomes" id="UP000503399">
    <property type="component" value="Chromosome"/>
</dbReference>
<dbReference type="KEGG" id="hfv:R50_0550"/>
<evidence type="ECO:0000256" key="2">
    <source>
        <dbReference type="ARBA" id="ARBA00023125"/>
    </source>
</evidence>
<protein>
    <submittedName>
        <fullName evidence="5">Putative Transcriptional regulator SlyA</fullName>
    </submittedName>
</protein>
<evidence type="ECO:0000313" key="6">
    <source>
        <dbReference type="Proteomes" id="UP000503399"/>
    </source>
</evidence>
<evidence type="ECO:0000259" key="4">
    <source>
        <dbReference type="PROSITE" id="PS50995"/>
    </source>
</evidence>
<evidence type="ECO:0000256" key="3">
    <source>
        <dbReference type="ARBA" id="ARBA00023163"/>
    </source>
</evidence>
<dbReference type="PRINTS" id="PR00598">
    <property type="entry name" value="HTHMARR"/>
</dbReference>
<dbReference type="PROSITE" id="PS50995">
    <property type="entry name" value="HTH_MARR_2"/>
    <property type="match status" value="1"/>
</dbReference>
<dbReference type="InterPro" id="IPR036388">
    <property type="entry name" value="WH-like_DNA-bd_sf"/>
</dbReference>
<gene>
    <name evidence="5" type="ORF">R50_0550</name>
</gene>
<dbReference type="InterPro" id="IPR011991">
    <property type="entry name" value="ArsR-like_HTH"/>
</dbReference>
<dbReference type="CDD" id="cd00090">
    <property type="entry name" value="HTH_ARSR"/>
    <property type="match status" value="1"/>
</dbReference>
<dbReference type="Gene3D" id="1.10.10.10">
    <property type="entry name" value="Winged helix-like DNA-binding domain superfamily/Winged helix DNA-binding domain"/>
    <property type="match status" value="1"/>
</dbReference>
<dbReference type="AlphaFoldDB" id="A0A6F8ZDG7"/>
<dbReference type="SMART" id="SM00347">
    <property type="entry name" value="HTH_MARR"/>
    <property type="match status" value="1"/>
</dbReference>
<feature type="domain" description="HTH marR-type" evidence="4">
    <location>
        <begin position="3"/>
        <end position="134"/>
    </location>
</feature>
<reference evidence="5 6" key="1">
    <citation type="submission" date="2020-02" db="EMBL/GenBank/DDBJ databases">
        <authorList>
            <person name="Hogendoorn C."/>
        </authorList>
    </citation>
    <scope>NUCLEOTIDE SEQUENCE [LARGE SCALE GENOMIC DNA]</scope>
    <source>
        <strain evidence="5">R501</strain>
    </source>
</reference>
<sequence>MVPEALVGELLELMRVFRWFTHPVRRGEITAEQYWLLRLLEKAGPLRVGQLAAALGIGQSSVTTACKRLERQGLVRRARDTADERVVRVILTEQGQQCVASWAALRHATAARILSTLSPEEQTRLQELLARVLDQAQRLAREPEVPAASGPLG</sequence>